<evidence type="ECO:0000313" key="3">
    <source>
        <dbReference type="Proteomes" id="UP000825935"/>
    </source>
</evidence>
<reference evidence="2" key="1">
    <citation type="submission" date="2021-08" db="EMBL/GenBank/DDBJ databases">
        <title>WGS assembly of Ceratopteris richardii.</title>
        <authorList>
            <person name="Marchant D.B."/>
            <person name="Chen G."/>
            <person name="Jenkins J."/>
            <person name="Shu S."/>
            <person name="Leebens-Mack J."/>
            <person name="Grimwood J."/>
            <person name="Schmutz J."/>
            <person name="Soltis P."/>
            <person name="Soltis D."/>
            <person name="Chen Z.-H."/>
        </authorList>
    </citation>
    <scope>NUCLEOTIDE SEQUENCE</scope>
    <source>
        <strain evidence="2">Whitten #5841</strain>
        <tissue evidence="2">Leaf</tissue>
    </source>
</reference>
<dbReference type="EMBL" id="CM035439">
    <property type="protein sequence ID" value="KAH7283634.1"/>
    <property type="molecule type" value="Genomic_DNA"/>
</dbReference>
<feature type="compositionally biased region" description="Polar residues" evidence="1">
    <location>
        <begin position="51"/>
        <end position="63"/>
    </location>
</feature>
<proteinExistence type="predicted"/>
<feature type="region of interest" description="Disordered" evidence="1">
    <location>
        <begin position="22"/>
        <end position="63"/>
    </location>
</feature>
<dbReference type="Proteomes" id="UP000825935">
    <property type="component" value="Chromosome 34"/>
</dbReference>
<accession>A0A8T2QJ39</accession>
<protein>
    <submittedName>
        <fullName evidence="2">Uncharacterized protein</fullName>
    </submittedName>
</protein>
<evidence type="ECO:0000256" key="1">
    <source>
        <dbReference type="SAM" id="MobiDB-lite"/>
    </source>
</evidence>
<gene>
    <name evidence="2" type="ORF">KP509_34G017100</name>
</gene>
<sequence>MLPKEHQGKICEASKTSFCPIRLVPSGSQKPQPPLTSAQRSSPRPICITSPWLTSHTSQRSSKNIRSIILPLPRRSPHTPICITSPWLTSHTSQRSSKNIQSIILPHHTISHHGGTYYRNPHHLIHTVQYYNQYQTS</sequence>
<organism evidence="2 3">
    <name type="scientific">Ceratopteris richardii</name>
    <name type="common">Triangle waterfern</name>
    <dbReference type="NCBI Taxonomy" id="49495"/>
    <lineage>
        <taxon>Eukaryota</taxon>
        <taxon>Viridiplantae</taxon>
        <taxon>Streptophyta</taxon>
        <taxon>Embryophyta</taxon>
        <taxon>Tracheophyta</taxon>
        <taxon>Polypodiopsida</taxon>
        <taxon>Polypodiidae</taxon>
        <taxon>Polypodiales</taxon>
        <taxon>Pteridineae</taxon>
        <taxon>Pteridaceae</taxon>
        <taxon>Parkerioideae</taxon>
        <taxon>Ceratopteris</taxon>
    </lineage>
</organism>
<feature type="compositionally biased region" description="Polar residues" evidence="1">
    <location>
        <begin position="26"/>
        <end position="42"/>
    </location>
</feature>
<dbReference type="AlphaFoldDB" id="A0A8T2QJ39"/>
<keyword evidence="3" id="KW-1185">Reference proteome</keyword>
<comment type="caution">
    <text evidence="2">The sequence shown here is derived from an EMBL/GenBank/DDBJ whole genome shotgun (WGS) entry which is preliminary data.</text>
</comment>
<name>A0A8T2QJ39_CERRI</name>
<evidence type="ECO:0000313" key="2">
    <source>
        <dbReference type="EMBL" id="KAH7283634.1"/>
    </source>
</evidence>